<dbReference type="GO" id="GO:0005634">
    <property type="term" value="C:nucleus"/>
    <property type="evidence" value="ECO:0007669"/>
    <property type="project" value="UniProtKB-SubCell"/>
</dbReference>
<feature type="compositionally biased region" description="Polar residues" evidence="11">
    <location>
        <begin position="237"/>
        <end position="250"/>
    </location>
</feature>
<feature type="compositionally biased region" description="Polar residues" evidence="11">
    <location>
        <begin position="158"/>
        <end position="173"/>
    </location>
</feature>
<keyword evidence="3" id="KW-0863">Zinc-finger</keyword>
<proteinExistence type="inferred from homology"/>
<evidence type="ECO:0000256" key="9">
    <source>
        <dbReference type="ARBA" id="ARBA00023242"/>
    </source>
</evidence>
<evidence type="ECO:0000256" key="6">
    <source>
        <dbReference type="ARBA" id="ARBA00023015"/>
    </source>
</evidence>
<dbReference type="PANTHER" id="PTHR47674:SF3">
    <property type="entry name" value="SAGA-ASSOCIATED FACTOR 11"/>
    <property type="match status" value="1"/>
</dbReference>
<evidence type="ECO:0000256" key="11">
    <source>
        <dbReference type="SAM" id="MobiDB-lite"/>
    </source>
</evidence>
<keyword evidence="8" id="KW-0804">Transcription</keyword>
<dbReference type="PANTHER" id="PTHR47674">
    <property type="entry name" value="SAGA-ASSOCIATED FACTOR 11"/>
    <property type="match status" value="1"/>
</dbReference>
<keyword evidence="4" id="KW-0862">Zinc</keyword>
<feature type="compositionally biased region" description="Low complexity" evidence="11">
    <location>
        <begin position="61"/>
        <end position="82"/>
    </location>
</feature>
<evidence type="ECO:0000256" key="3">
    <source>
        <dbReference type="ARBA" id="ARBA00022771"/>
    </source>
</evidence>
<evidence type="ECO:0000313" key="13">
    <source>
        <dbReference type="Proteomes" id="UP000249723"/>
    </source>
</evidence>
<accession>A0A2X0LFA0</accession>
<protein>
    <recommendedName>
        <fullName evidence="10">SAGA-associated factor 11</fullName>
    </recommendedName>
</protein>
<comment type="similarity">
    <text evidence="10">Belongs to the SGF11 family.</text>
</comment>
<evidence type="ECO:0000313" key="12">
    <source>
        <dbReference type="EMBL" id="SCZ92243.1"/>
    </source>
</evidence>
<feature type="compositionally biased region" description="Polar residues" evidence="11">
    <location>
        <begin position="215"/>
        <end position="229"/>
    </location>
</feature>
<keyword evidence="13" id="KW-1185">Reference proteome</keyword>
<dbReference type="Pfam" id="PF08209">
    <property type="entry name" value="Sgf11"/>
    <property type="match status" value="1"/>
</dbReference>
<evidence type="ECO:0000256" key="10">
    <source>
        <dbReference type="RuleBase" id="RU261113"/>
    </source>
</evidence>
<evidence type="ECO:0000256" key="1">
    <source>
        <dbReference type="ARBA" id="ARBA00004123"/>
    </source>
</evidence>
<reference evidence="13" key="1">
    <citation type="submission" date="2016-10" db="EMBL/GenBank/DDBJ databases">
        <authorList>
            <person name="Jeantristanb JTB J.-T."/>
            <person name="Ricardo R."/>
        </authorList>
    </citation>
    <scope>NUCLEOTIDE SEQUENCE [LARGE SCALE GENOMIC DNA]</scope>
</reference>
<feature type="region of interest" description="Disordered" evidence="11">
    <location>
        <begin position="61"/>
        <end position="83"/>
    </location>
</feature>
<dbReference type="Proteomes" id="UP000249723">
    <property type="component" value="Unassembled WGS sequence"/>
</dbReference>
<gene>
    <name evidence="12" type="ORF">BZ3500_MVSOF-1268-A1-R1_CHR5-2G07732</name>
</gene>
<organism evidence="12 13">
    <name type="scientific">Microbotryum saponariae</name>
    <dbReference type="NCBI Taxonomy" id="289078"/>
    <lineage>
        <taxon>Eukaryota</taxon>
        <taxon>Fungi</taxon>
        <taxon>Dikarya</taxon>
        <taxon>Basidiomycota</taxon>
        <taxon>Pucciniomycotina</taxon>
        <taxon>Microbotryomycetes</taxon>
        <taxon>Microbotryales</taxon>
        <taxon>Microbotryaceae</taxon>
        <taxon>Microbotryum</taxon>
    </lineage>
</organism>
<name>A0A2X0LFA0_9BASI</name>
<dbReference type="AlphaFoldDB" id="A0A2X0LFA0"/>
<keyword evidence="7 10" id="KW-0010">Activator</keyword>
<evidence type="ECO:0000256" key="7">
    <source>
        <dbReference type="ARBA" id="ARBA00023159"/>
    </source>
</evidence>
<dbReference type="OrthoDB" id="21557at2759"/>
<keyword evidence="6" id="KW-0805">Transcription regulation</keyword>
<evidence type="ECO:0000256" key="4">
    <source>
        <dbReference type="ARBA" id="ARBA00022833"/>
    </source>
</evidence>
<comment type="subcellular location">
    <subcellularLocation>
        <location evidence="1 10">Nucleus</location>
    </subcellularLocation>
</comment>
<dbReference type="InterPro" id="IPR013246">
    <property type="entry name" value="SAGA_su_Sgf11"/>
</dbReference>
<dbReference type="GO" id="GO:0006325">
    <property type="term" value="P:chromatin organization"/>
    <property type="evidence" value="ECO:0007669"/>
    <property type="project" value="UniProtKB-KW"/>
</dbReference>
<evidence type="ECO:0000256" key="5">
    <source>
        <dbReference type="ARBA" id="ARBA00022853"/>
    </source>
</evidence>
<keyword evidence="2" id="KW-0479">Metal-binding</keyword>
<dbReference type="GO" id="GO:0070461">
    <property type="term" value="C:SAGA-type complex"/>
    <property type="evidence" value="ECO:0007669"/>
    <property type="project" value="UniProtKB-ARBA"/>
</dbReference>
<evidence type="ECO:0000256" key="2">
    <source>
        <dbReference type="ARBA" id="ARBA00022723"/>
    </source>
</evidence>
<feature type="compositionally biased region" description="Polar residues" evidence="11">
    <location>
        <begin position="188"/>
        <end position="207"/>
    </location>
</feature>
<dbReference type="EMBL" id="FMWP01000018">
    <property type="protein sequence ID" value="SCZ92243.1"/>
    <property type="molecule type" value="Genomic_DNA"/>
</dbReference>
<feature type="region of interest" description="Disordered" evidence="11">
    <location>
        <begin position="146"/>
        <end position="250"/>
    </location>
</feature>
<evidence type="ECO:0000256" key="8">
    <source>
        <dbReference type="ARBA" id="ARBA00023163"/>
    </source>
</evidence>
<sequence>MSSESDEPTVASLASALMRTMLHELVTDIAIEEHRLAWRRRTSMQANEAQAQANAAERLLGANGESSSSSSGAATASTSNLSPHKKDDALYECMICGRQIGAPRFASHLSSCMGLTGRSKRAATNKAPINGKLRQVLLTRSTHRDGTPVAALRHPPTSFASSQLGSDRASSYASDEDSLSGTEKRNGTKASSNGLKRSASLSGFNGTSKHKKAKTSSNTIASRQCTASTDRIDRFSSSRQDALGTRGSSDTKARLRNNCVISIETIKYQTRALPFKTPSFSLSNKIQIPRTEETSDTFVEKALQEHGSARIGQRGRLARRKYQNCKPGNINTTKYFSISEERFSSEQNAEHTAEDRAASFGASLVLRSARR</sequence>
<keyword evidence="9" id="KW-0539">Nucleus</keyword>
<keyword evidence="5" id="KW-0156">Chromatin regulator</keyword>
<dbReference type="Gene3D" id="3.30.160.60">
    <property type="entry name" value="Classic Zinc Finger"/>
    <property type="match status" value="1"/>
</dbReference>
<dbReference type="STRING" id="289078.A0A2X0LFA0"/>
<dbReference type="GO" id="GO:0008270">
    <property type="term" value="F:zinc ion binding"/>
    <property type="evidence" value="ECO:0007669"/>
    <property type="project" value="UniProtKB-KW"/>
</dbReference>